<dbReference type="Proteomes" id="UP000015104">
    <property type="component" value="Unassembled WGS sequence"/>
</dbReference>
<sequence>MSAECLYLQLLILSQYVATLGGIVAFSCNVSGWGDDTVSLMLFYKDGLKVPFYSLDAREVPFLQAKRFGNDTRMYLNETTSPPSLIIESVKMEDEGEYRCRVDFRDDKTRNSLFSLKVVLKKVE</sequence>
<dbReference type="Gene3D" id="2.60.40.10">
    <property type="entry name" value="Immunoglobulins"/>
    <property type="match status" value="1"/>
</dbReference>
<evidence type="ECO:0000259" key="1">
    <source>
        <dbReference type="PROSITE" id="PS50835"/>
    </source>
</evidence>
<dbReference type="PANTHER" id="PTHR23278:SF19">
    <property type="entry name" value="OBSCURIN"/>
    <property type="match status" value="1"/>
</dbReference>
<dbReference type="PANTHER" id="PTHR23278">
    <property type="entry name" value="SIDESTEP PROTEIN"/>
    <property type="match status" value="1"/>
</dbReference>
<dbReference type="Pfam" id="PF07686">
    <property type="entry name" value="V-set"/>
    <property type="match status" value="1"/>
</dbReference>
<dbReference type="eggNOG" id="KOG3515">
    <property type="taxonomic scope" value="Eukaryota"/>
</dbReference>
<dbReference type="EMBL" id="CAEY01000794">
    <property type="status" value="NOT_ANNOTATED_CDS"/>
    <property type="molecule type" value="Genomic_DNA"/>
</dbReference>
<organism evidence="2 3">
    <name type="scientific">Tetranychus urticae</name>
    <name type="common">Two-spotted spider mite</name>
    <dbReference type="NCBI Taxonomy" id="32264"/>
    <lineage>
        <taxon>Eukaryota</taxon>
        <taxon>Metazoa</taxon>
        <taxon>Ecdysozoa</taxon>
        <taxon>Arthropoda</taxon>
        <taxon>Chelicerata</taxon>
        <taxon>Arachnida</taxon>
        <taxon>Acari</taxon>
        <taxon>Acariformes</taxon>
        <taxon>Trombidiformes</taxon>
        <taxon>Prostigmata</taxon>
        <taxon>Eleutherengona</taxon>
        <taxon>Raphignathae</taxon>
        <taxon>Tetranychoidea</taxon>
        <taxon>Tetranychidae</taxon>
        <taxon>Tetranychus</taxon>
    </lineage>
</organism>
<reference evidence="2" key="2">
    <citation type="submission" date="2015-06" db="UniProtKB">
        <authorList>
            <consortium name="EnsemblMetazoa"/>
        </authorList>
    </citation>
    <scope>IDENTIFICATION</scope>
</reference>
<dbReference type="EnsemblMetazoa" id="tetur02g04390.1">
    <property type="protein sequence ID" value="tetur02g04390.1"/>
    <property type="gene ID" value="tetur02g04390"/>
</dbReference>
<dbReference type="AlphaFoldDB" id="T1JVF3"/>
<dbReference type="InterPro" id="IPR036179">
    <property type="entry name" value="Ig-like_dom_sf"/>
</dbReference>
<reference evidence="3" key="1">
    <citation type="submission" date="2011-08" db="EMBL/GenBank/DDBJ databases">
        <authorList>
            <person name="Rombauts S."/>
        </authorList>
    </citation>
    <scope>NUCLEOTIDE SEQUENCE</scope>
    <source>
        <strain evidence="3">London</strain>
    </source>
</reference>
<dbReference type="PROSITE" id="PS50835">
    <property type="entry name" value="IG_LIKE"/>
    <property type="match status" value="1"/>
</dbReference>
<dbReference type="HOGENOM" id="CLU_130088_1_0_1"/>
<proteinExistence type="predicted"/>
<dbReference type="InterPro" id="IPR013106">
    <property type="entry name" value="Ig_V-set"/>
</dbReference>
<feature type="domain" description="Ig-like" evidence="1">
    <location>
        <begin position="21"/>
        <end position="111"/>
    </location>
</feature>
<dbReference type="SMART" id="SM00409">
    <property type="entry name" value="IG"/>
    <property type="match status" value="1"/>
</dbReference>
<keyword evidence="3" id="KW-1185">Reference proteome</keyword>
<dbReference type="InterPro" id="IPR003599">
    <property type="entry name" value="Ig_sub"/>
</dbReference>
<evidence type="ECO:0000313" key="2">
    <source>
        <dbReference type="EnsemblMetazoa" id="tetur02g04390.1"/>
    </source>
</evidence>
<dbReference type="SUPFAM" id="SSF48726">
    <property type="entry name" value="Immunoglobulin"/>
    <property type="match status" value="1"/>
</dbReference>
<protein>
    <recommendedName>
        <fullName evidence="1">Ig-like domain-containing protein</fullName>
    </recommendedName>
</protein>
<dbReference type="InterPro" id="IPR013783">
    <property type="entry name" value="Ig-like_fold"/>
</dbReference>
<evidence type="ECO:0000313" key="3">
    <source>
        <dbReference type="Proteomes" id="UP000015104"/>
    </source>
</evidence>
<dbReference type="InterPro" id="IPR007110">
    <property type="entry name" value="Ig-like_dom"/>
</dbReference>
<name>T1JVF3_TETUR</name>
<accession>T1JVF3</accession>